<dbReference type="RefSeq" id="WP_038265966.1">
    <property type="nucleotide sequence ID" value="NZ_FSRH01000005.1"/>
</dbReference>
<dbReference type="PANTHER" id="PTHR43308">
    <property type="entry name" value="OUTER MEMBRANE PROTEIN ALPHA-RELATED"/>
    <property type="match status" value="1"/>
</dbReference>
<gene>
    <name evidence="4" type="ORF">CLIT_13c01120</name>
</gene>
<dbReference type="PROSITE" id="PS51272">
    <property type="entry name" value="SLH"/>
    <property type="match status" value="2"/>
</dbReference>
<sequence>MSQWVKKGIAILIAVIFVVTSIQFSFGAEKFTDMSTHWSKQYVDEMVGKGILSGYPDGKFKPEEAITRMQALVAISRMFEQSEVDSIYNSNKSKYESDFKEYSIPTWAQKPLVFCIEKEIFLRNFMDNGKLTSSFSILVKNGKESPAQRWEVAIYIGKALGYSDKGKVYVLDFEDVKDIPSSAVPYIGALVEKKIISGQTKYPSDKLMFNPYGAVKRGEMAKILKLSNDIISKKGSSSNSSNESSGSDASNSSDASKDNEADTSDDAIMTISGEVYSVTQASGDTLLMIETSKGTKLSFKNNTGSVVVKLGEKKASVSDIAKGDNVKIRVSGDKLVSVDIEEREESVEGYFVKAYFNLGTDGLSRTFIQVKDGKNTREFAIDGSSDIEIDGKDSSVYDIQEEDRVEVEIENGVVDSLKAFSKSGRLTGFVKEVNASKDYMILVDEDDDDKEYKFDIDDDVDVKRNNDKSGTLSDIRVGDKVEIELEYSVIVEIDAESVSKDVEGIIKEIIISSEPKITILDKNDKLKTYRVSPDFEVEIDNDSAGLYDLRLNYEAKLELETDLVTKIECDDEIMVSTITGEIEDVDTGDNIIRIRDNRTNKSVYVRYKSSTTMENYNGKSMDEDDFDEDDIISVIGEDKLGSISADRIIKIQ</sequence>
<feature type="domain" description="SLH" evidence="3">
    <location>
        <begin position="170"/>
        <end position="238"/>
    </location>
</feature>
<name>A0A069RF05_PEPLI</name>
<feature type="region of interest" description="Disordered" evidence="2">
    <location>
        <begin position="233"/>
        <end position="262"/>
    </location>
</feature>
<dbReference type="InterPro" id="IPR001119">
    <property type="entry name" value="SLH_dom"/>
</dbReference>
<feature type="compositionally biased region" description="Low complexity" evidence="2">
    <location>
        <begin position="233"/>
        <end position="254"/>
    </location>
</feature>
<dbReference type="EMBL" id="JJMM01000013">
    <property type="protein sequence ID" value="KDR94790.1"/>
    <property type="molecule type" value="Genomic_DNA"/>
</dbReference>
<protein>
    <recommendedName>
        <fullName evidence="3">SLH domain-containing protein</fullName>
    </recommendedName>
</protein>
<evidence type="ECO:0000256" key="2">
    <source>
        <dbReference type="SAM" id="MobiDB-lite"/>
    </source>
</evidence>
<reference evidence="4 5" key="1">
    <citation type="submission" date="2014-03" db="EMBL/GenBank/DDBJ databases">
        <title>Genome sequence of Clostridium litorale W6, DSM 5388.</title>
        <authorList>
            <person name="Poehlein A."/>
            <person name="Jagirdar A."/>
            <person name="Khonsari B."/>
            <person name="Chibani C.M."/>
            <person name="Gutierrez Gutierrez D.A."/>
            <person name="Davydova E."/>
            <person name="Alghaithi H.S."/>
            <person name="Nair K.P."/>
            <person name="Dhamotharan K."/>
            <person name="Chandran L."/>
            <person name="G W."/>
            <person name="Daniel R."/>
        </authorList>
    </citation>
    <scope>NUCLEOTIDE SEQUENCE [LARGE SCALE GENOMIC DNA]</scope>
    <source>
        <strain evidence="4 5">W6</strain>
    </source>
</reference>
<dbReference type="OrthoDB" id="2065578at2"/>
<comment type="caution">
    <text evidence="4">The sequence shown here is derived from an EMBL/GenBank/DDBJ whole genome shotgun (WGS) entry which is preliminary data.</text>
</comment>
<dbReference type="PANTHER" id="PTHR43308:SF5">
    <property type="entry name" value="S-LAYER PROTEIN _ PEPTIDOGLYCAN ENDO-BETA-N-ACETYLGLUCOSAMINIDASE"/>
    <property type="match status" value="1"/>
</dbReference>
<dbReference type="eggNOG" id="COG3420">
    <property type="taxonomic scope" value="Bacteria"/>
</dbReference>
<dbReference type="AlphaFoldDB" id="A0A069RF05"/>
<keyword evidence="1" id="KW-0677">Repeat</keyword>
<dbReference type="Pfam" id="PF00395">
    <property type="entry name" value="SLH"/>
    <property type="match status" value="2"/>
</dbReference>
<accession>A0A069RF05</accession>
<evidence type="ECO:0000313" key="5">
    <source>
        <dbReference type="Proteomes" id="UP000027946"/>
    </source>
</evidence>
<keyword evidence="5" id="KW-1185">Reference proteome</keyword>
<proteinExistence type="predicted"/>
<dbReference type="STRING" id="1121324.CLIT_13c01120"/>
<organism evidence="4 5">
    <name type="scientific">Peptoclostridium litorale DSM 5388</name>
    <dbReference type="NCBI Taxonomy" id="1121324"/>
    <lineage>
        <taxon>Bacteria</taxon>
        <taxon>Bacillati</taxon>
        <taxon>Bacillota</taxon>
        <taxon>Clostridia</taxon>
        <taxon>Peptostreptococcales</taxon>
        <taxon>Peptoclostridiaceae</taxon>
        <taxon>Peptoclostridium</taxon>
    </lineage>
</organism>
<evidence type="ECO:0000313" key="4">
    <source>
        <dbReference type="EMBL" id="KDR94790.1"/>
    </source>
</evidence>
<evidence type="ECO:0000256" key="1">
    <source>
        <dbReference type="ARBA" id="ARBA00022737"/>
    </source>
</evidence>
<evidence type="ECO:0000259" key="3">
    <source>
        <dbReference type="PROSITE" id="PS51272"/>
    </source>
</evidence>
<dbReference type="Proteomes" id="UP000027946">
    <property type="component" value="Unassembled WGS sequence"/>
</dbReference>
<feature type="domain" description="SLH" evidence="3">
    <location>
        <begin position="26"/>
        <end position="89"/>
    </location>
</feature>
<dbReference type="InterPro" id="IPR051465">
    <property type="entry name" value="Cell_Envelope_Struct_Comp"/>
</dbReference>